<gene>
    <name evidence="2" type="ORF">KCG44_05395</name>
</gene>
<organism evidence="2 3">
    <name type="scientific">Pacificimonas pallii</name>
    <dbReference type="NCBI Taxonomy" id="2827236"/>
    <lineage>
        <taxon>Bacteria</taxon>
        <taxon>Pseudomonadati</taxon>
        <taxon>Pseudomonadota</taxon>
        <taxon>Alphaproteobacteria</taxon>
        <taxon>Sphingomonadales</taxon>
        <taxon>Sphingosinicellaceae</taxon>
        <taxon>Pacificimonas</taxon>
    </lineage>
</organism>
<name>A0ABS6SE76_9SPHN</name>
<dbReference type="EMBL" id="JAGSPA010000002">
    <property type="protein sequence ID" value="MBV7256216.1"/>
    <property type="molecule type" value="Genomic_DNA"/>
</dbReference>
<keyword evidence="1" id="KW-0175">Coiled coil</keyword>
<protein>
    <submittedName>
        <fullName evidence="2">Uncharacterized protein</fullName>
    </submittedName>
</protein>
<dbReference type="Proteomes" id="UP000722336">
    <property type="component" value="Unassembled WGS sequence"/>
</dbReference>
<sequence>MPESGGGIDWKRTGLIVGGIAALALVWQEPWENSGGDDDSSVSISIGDDDRAENTLTIQNDEGEIVTIDRQVEEGVDQAVESATGALGGVAAEGGDNIVASSDAPDWDSFEAEMNRLGARMEELESQLEEPGADRDAIEEEMGQVGRQMALTGVDAASEAIKEAIR</sequence>
<evidence type="ECO:0000313" key="3">
    <source>
        <dbReference type="Proteomes" id="UP000722336"/>
    </source>
</evidence>
<proteinExistence type="predicted"/>
<evidence type="ECO:0000313" key="2">
    <source>
        <dbReference type="EMBL" id="MBV7256216.1"/>
    </source>
</evidence>
<evidence type="ECO:0000256" key="1">
    <source>
        <dbReference type="SAM" id="Coils"/>
    </source>
</evidence>
<accession>A0ABS6SE76</accession>
<reference evidence="2 3" key="1">
    <citation type="submission" date="2021-04" db="EMBL/GenBank/DDBJ databases">
        <authorList>
            <person name="Pira H."/>
            <person name="Risdian C."/>
            <person name="Wink J."/>
        </authorList>
    </citation>
    <scope>NUCLEOTIDE SEQUENCE [LARGE SCALE GENOMIC DNA]</scope>
    <source>
        <strain evidence="2 3">WHA3</strain>
    </source>
</reference>
<feature type="coiled-coil region" evidence="1">
    <location>
        <begin position="107"/>
        <end position="141"/>
    </location>
</feature>
<comment type="caution">
    <text evidence="2">The sequence shown here is derived from an EMBL/GenBank/DDBJ whole genome shotgun (WGS) entry which is preliminary data.</text>
</comment>
<dbReference type="RefSeq" id="WP_218444779.1">
    <property type="nucleotide sequence ID" value="NZ_JAGSPA010000002.1"/>
</dbReference>
<keyword evidence="3" id="KW-1185">Reference proteome</keyword>